<proteinExistence type="predicted"/>
<organism evidence="1">
    <name type="scientific">Phenylobacterium glaciei</name>
    <dbReference type="NCBI Taxonomy" id="2803784"/>
    <lineage>
        <taxon>Bacteria</taxon>
        <taxon>Pseudomonadati</taxon>
        <taxon>Pseudomonadota</taxon>
        <taxon>Alphaproteobacteria</taxon>
        <taxon>Caulobacterales</taxon>
        <taxon>Caulobacteraceae</taxon>
        <taxon>Phenylobacterium</taxon>
    </lineage>
</organism>
<evidence type="ECO:0000313" key="1">
    <source>
        <dbReference type="EMBL" id="QQZ51735.1"/>
    </source>
</evidence>
<reference evidence="1" key="1">
    <citation type="submission" date="2021-01" db="EMBL/GenBank/DDBJ databases">
        <title>Genome sequence of Phenylobacterium sp. 20VBR1 isolated from a valley glaceir, Ny-Alesund, Svalbard.</title>
        <authorList>
            <person name="Thomas F.A."/>
            <person name="Krishnan K.P."/>
            <person name="Sinha R.K."/>
        </authorList>
    </citation>
    <scope>NUCLEOTIDE SEQUENCE</scope>
    <source>
        <strain evidence="1">20VBR1</strain>
    </source>
</reference>
<dbReference type="AlphaFoldDB" id="A0A974P7A0"/>
<sequence length="91" mass="9768">MLGAAAEAVEGQGSPRSMMFAGPRLGVHRLTYKDDGMAYAAADGTIVARWKGSARLEQWVFEAHHRLLSGRAARRWSASRGWPAPCSASPG</sequence>
<accession>A0A974P7A0</accession>
<protein>
    <submittedName>
        <fullName evidence="1">Uncharacterized protein</fullName>
    </submittedName>
</protein>
<gene>
    <name evidence="1" type="ORF">JKL49_12895</name>
</gene>
<name>A0A974P7A0_9CAUL</name>
<dbReference type="EMBL" id="CP068570">
    <property type="protein sequence ID" value="QQZ51735.1"/>
    <property type="molecule type" value="Genomic_DNA"/>
</dbReference>